<keyword evidence="2" id="KW-0408">Iron</keyword>
<sequence>MVILKLRKPSWSRSKKRKPSWTKSLLHAVNGLFFQLVNHGMSSHLVDEAREVWREFFQPMEIKQKYTNTSKIYEGYGSRLGIEKGAILDWSDYYFLNYLPSTLKDHNKWPSQPPLDVTEEYSNEIVRLGKVLLKVFSINLGLQDDYLQDAFGGNDIGACIFESEFLPKMSTTRLNTRTIISFNDFPSPG</sequence>
<dbReference type="InterPro" id="IPR027443">
    <property type="entry name" value="IPNS-like_sf"/>
</dbReference>
<keyword evidence="5" id="KW-1185">Reference proteome</keyword>
<name>A0A2U1LTM6_ARTAN</name>
<evidence type="ECO:0000313" key="4">
    <source>
        <dbReference type="EMBL" id="PWA52341.1"/>
    </source>
</evidence>
<evidence type="ECO:0000259" key="3">
    <source>
        <dbReference type="Pfam" id="PF14226"/>
    </source>
</evidence>
<keyword evidence="1" id="KW-0479">Metal-binding</keyword>
<dbReference type="STRING" id="35608.A0A2U1LTM6"/>
<dbReference type="PANTHER" id="PTHR47991">
    <property type="entry name" value="OXOGLUTARATE/IRON-DEPENDENT DIOXYGENASE"/>
    <property type="match status" value="1"/>
</dbReference>
<dbReference type="InterPro" id="IPR026992">
    <property type="entry name" value="DIOX_N"/>
</dbReference>
<dbReference type="InterPro" id="IPR050295">
    <property type="entry name" value="Plant_2OG-oxidoreductases"/>
</dbReference>
<dbReference type="Proteomes" id="UP000245207">
    <property type="component" value="Unassembled WGS sequence"/>
</dbReference>
<accession>A0A2U1LTM6</accession>
<dbReference type="EMBL" id="PKPP01007823">
    <property type="protein sequence ID" value="PWA52341.1"/>
    <property type="molecule type" value="Genomic_DNA"/>
</dbReference>
<dbReference type="GO" id="GO:0046872">
    <property type="term" value="F:metal ion binding"/>
    <property type="evidence" value="ECO:0007669"/>
    <property type="project" value="UniProtKB-KW"/>
</dbReference>
<dbReference type="Gene3D" id="2.60.120.330">
    <property type="entry name" value="B-lactam Antibiotic, Isopenicillin N Synthase, Chain"/>
    <property type="match status" value="1"/>
</dbReference>
<dbReference type="SUPFAM" id="SSF51197">
    <property type="entry name" value="Clavaminate synthase-like"/>
    <property type="match status" value="1"/>
</dbReference>
<proteinExistence type="predicted"/>
<comment type="caution">
    <text evidence="4">The sequence shown here is derived from an EMBL/GenBank/DDBJ whole genome shotgun (WGS) entry which is preliminary data.</text>
</comment>
<dbReference type="AlphaFoldDB" id="A0A2U1LTM6"/>
<dbReference type="Pfam" id="PF14226">
    <property type="entry name" value="DIOX_N"/>
    <property type="match status" value="1"/>
</dbReference>
<protein>
    <submittedName>
        <fullName evidence="4">Isopenicillin N synthase</fullName>
    </submittedName>
</protein>
<dbReference type="OrthoDB" id="288590at2759"/>
<organism evidence="4 5">
    <name type="scientific">Artemisia annua</name>
    <name type="common">Sweet wormwood</name>
    <dbReference type="NCBI Taxonomy" id="35608"/>
    <lineage>
        <taxon>Eukaryota</taxon>
        <taxon>Viridiplantae</taxon>
        <taxon>Streptophyta</taxon>
        <taxon>Embryophyta</taxon>
        <taxon>Tracheophyta</taxon>
        <taxon>Spermatophyta</taxon>
        <taxon>Magnoliopsida</taxon>
        <taxon>eudicotyledons</taxon>
        <taxon>Gunneridae</taxon>
        <taxon>Pentapetalae</taxon>
        <taxon>asterids</taxon>
        <taxon>campanulids</taxon>
        <taxon>Asterales</taxon>
        <taxon>Asteraceae</taxon>
        <taxon>Asteroideae</taxon>
        <taxon>Anthemideae</taxon>
        <taxon>Artemisiinae</taxon>
        <taxon>Artemisia</taxon>
    </lineage>
</organism>
<evidence type="ECO:0000256" key="2">
    <source>
        <dbReference type="ARBA" id="ARBA00023004"/>
    </source>
</evidence>
<evidence type="ECO:0000313" key="5">
    <source>
        <dbReference type="Proteomes" id="UP000245207"/>
    </source>
</evidence>
<evidence type="ECO:0000256" key="1">
    <source>
        <dbReference type="ARBA" id="ARBA00022723"/>
    </source>
</evidence>
<reference evidence="4 5" key="1">
    <citation type="journal article" date="2018" name="Mol. Plant">
        <title>The genome of Artemisia annua provides insight into the evolution of Asteraceae family and artemisinin biosynthesis.</title>
        <authorList>
            <person name="Shen Q."/>
            <person name="Zhang L."/>
            <person name="Liao Z."/>
            <person name="Wang S."/>
            <person name="Yan T."/>
            <person name="Shi P."/>
            <person name="Liu M."/>
            <person name="Fu X."/>
            <person name="Pan Q."/>
            <person name="Wang Y."/>
            <person name="Lv Z."/>
            <person name="Lu X."/>
            <person name="Zhang F."/>
            <person name="Jiang W."/>
            <person name="Ma Y."/>
            <person name="Chen M."/>
            <person name="Hao X."/>
            <person name="Li L."/>
            <person name="Tang Y."/>
            <person name="Lv G."/>
            <person name="Zhou Y."/>
            <person name="Sun X."/>
            <person name="Brodelius P.E."/>
            <person name="Rose J.K.C."/>
            <person name="Tang K."/>
        </authorList>
    </citation>
    <scope>NUCLEOTIDE SEQUENCE [LARGE SCALE GENOMIC DNA]</scope>
    <source>
        <strain evidence="5">cv. Huhao1</strain>
        <tissue evidence="4">Leaf</tissue>
    </source>
</reference>
<feature type="domain" description="Non-haem dioxygenase N-terminal" evidence="3">
    <location>
        <begin position="19"/>
        <end position="112"/>
    </location>
</feature>
<gene>
    <name evidence="4" type="ORF">CTI12_AA454610</name>
</gene>